<comment type="caution">
    <text evidence="1">The sequence shown here is derived from an EMBL/GenBank/DDBJ whole genome shotgun (WGS) entry which is preliminary data.</text>
</comment>
<name>A0A811ZZ42_9EURY</name>
<dbReference type="Proteomes" id="UP000614580">
    <property type="component" value="Unassembled WGS sequence"/>
</dbReference>
<evidence type="ECO:0000313" key="2">
    <source>
        <dbReference type="Proteomes" id="UP000614580"/>
    </source>
</evidence>
<accession>A0A811ZZ42</accession>
<dbReference type="EMBL" id="CAJHZY010000010">
    <property type="protein sequence ID" value="CAD7766747.1"/>
    <property type="molecule type" value="Genomic_DNA"/>
</dbReference>
<organism evidence="1 2">
    <name type="scientific">Candidatus Argoarchaeum ethanivorans</name>
    <dbReference type="NCBI Taxonomy" id="2608793"/>
    <lineage>
        <taxon>Archaea</taxon>
        <taxon>Methanobacteriati</taxon>
        <taxon>Methanobacteriota</taxon>
        <taxon>Stenosarchaea group</taxon>
        <taxon>Methanomicrobia</taxon>
        <taxon>Methanosarcinales</taxon>
        <taxon>Methanosarcinales incertae sedis</taxon>
        <taxon>GOM Arc I cluster</taxon>
        <taxon>Candidatus Argoarchaeum</taxon>
    </lineage>
</organism>
<reference evidence="1" key="1">
    <citation type="submission" date="2020-12" db="EMBL/GenBank/DDBJ databases">
        <authorList>
            <person name="Hahn C.J."/>
            <person name="Laso-Perez R."/>
            <person name="Vulcano F."/>
            <person name="Vaziourakis K.-M."/>
            <person name="Stokke R."/>
            <person name="Steen I.H."/>
            <person name="Teske A."/>
            <person name="Boetius A."/>
            <person name="Liebeke M."/>
            <person name="Amann R."/>
            <person name="Knittel K."/>
        </authorList>
    </citation>
    <scope>NUCLEOTIDE SEQUENCE</scope>
    <source>
        <strain evidence="1">Gfbio:c6db26ca-90af-429b-aeed-0e3e8aed0b5e:GoM-Arc1_AMV-AAA_792_C10</strain>
    </source>
</reference>
<dbReference type="AlphaFoldDB" id="A0A811ZZ42"/>
<sequence>MEEEQTKEITFKTVTSENHTTFLSNRIWGGLKFGGLFEINFILETAQIPDTIIVEIKPDGSEKEVTRHQSDVVIRTNQATAYLTIDTLLSLRDWLDGKVKEFEEQGMIQKK</sequence>
<protein>
    <submittedName>
        <fullName evidence="1">Uncharacterized protein</fullName>
    </submittedName>
</protein>
<gene>
    <name evidence="1" type="ORF">DNFNHJIP_00146</name>
</gene>
<proteinExistence type="predicted"/>
<evidence type="ECO:0000313" key="1">
    <source>
        <dbReference type="EMBL" id="CAD7766747.1"/>
    </source>
</evidence>